<dbReference type="RefSeq" id="WP_236501633.1">
    <property type="nucleotide sequence ID" value="NZ_CP091244.1"/>
</dbReference>
<keyword evidence="2" id="KW-1185">Reference proteome</keyword>
<protein>
    <submittedName>
        <fullName evidence="1">Uncharacterized protein</fullName>
    </submittedName>
</protein>
<name>A0ABY3T6T3_9GAMM</name>
<sequence>MATSTLNPLSWVAPATPGTYTVSLQAVASDGVTKSNVVTHDIVVSAAMYFSDGFGVDTQALPVGTGDITVDDGFGVSSFDALNPGVGTTEFDDGFGVPLFSI</sequence>
<reference evidence="1" key="1">
    <citation type="journal article" date="2022" name="Microorganisms">
        <title>Two New Species of Filamentous Sulfur Bacteria of the Genus Thiothrix, Thiothrix winogradskyi sp. nov. and 'Candidatus Thiothrix sulfatifontis' sp. nov.</title>
        <authorList>
            <person name="Ravin N.V."/>
            <person name="Rossetti S."/>
            <person name="Beletsky A.V."/>
            <person name="Kadnikov V.V."/>
            <person name="Rudenko T.S."/>
            <person name="Smolyakov D.D."/>
            <person name="Moskvitina M.I."/>
            <person name="Gureeva M.V."/>
            <person name="Mardanov A.V."/>
            <person name="Grabovich M.Y."/>
        </authorList>
    </citation>
    <scope>NUCLEOTIDE SEQUENCE</scope>
    <source>
        <strain evidence="1">CT3</strain>
    </source>
</reference>
<organism evidence="1 2">
    <name type="scientific">Thiothrix winogradskyi</name>
    <dbReference type="NCBI Taxonomy" id="96472"/>
    <lineage>
        <taxon>Bacteria</taxon>
        <taxon>Pseudomonadati</taxon>
        <taxon>Pseudomonadota</taxon>
        <taxon>Gammaproteobacteria</taxon>
        <taxon>Thiotrichales</taxon>
        <taxon>Thiotrichaceae</taxon>
        <taxon>Thiothrix</taxon>
    </lineage>
</organism>
<gene>
    <name evidence="1" type="ORF">L2Y54_09560</name>
</gene>
<dbReference type="EMBL" id="CP091244">
    <property type="protein sequence ID" value="UJS26265.1"/>
    <property type="molecule type" value="Genomic_DNA"/>
</dbReference>
<dbReference type="Proteomes" id="UP001054801">
    <property type="component" value="Chromosome"/>
</dbReference>
<proteinExistence type="predicted"/>
<evidence type="ECO:0000313" key="1">
    <source>
        <dbReference type="EMBL" id="UJS26265.1"/>
    </source>
</evidence>
<evidence type="ECO:0000313" key="2">
    <source>
        <dbReference type="Proteomes" id="UP001054801"/>
    </source>
</evidence>
<accession>A0ABY3T6T3</accession>